<evidence type="ECO:0000313" key="3">
    <source>
        <dbReference type="Proteomes" id="UP000554235"/>
    </source>
</evidence>
<dbReference type="OrthoDB" id="4093325at2759"/>
<feature type="chain" id="PRO_5034712410" evidence="1">
    <location>
        <begin position="19"/>
        <end position="191"/>
    </location>
</feature>
<dbReference type="EMBL" id="JAADYS010001748">
    <property type="protein sequence ID" value="KAF4461293.1"/>
    <property type="molecule type" value="Genomic_DNA"/>
</dbReference>
<keyword evidence="3" id="KW-1185">Reference proteome</keyword>
<sequence length="191" mass="20259">MQVKTLLAIPFLSGLVAAMPAAESAKAAKTHKPFEVLALRSASDIHFASVSAAKGSLFLKLPKQGASCHRKSDGYATFRLTKDGELYLYSTDNPPQQVYADRSGMGQGKVGYVTGAQPPPKNGELKGWEIDKTGNLSLDGASLLACPNSIHDAWSIWVSSGVANPGGNKNCLGFSARTTKVKKPNSCLYTE</sequence>
<dbReference type="AlphaFoldDB" id="A0A8H4L4Z5"/>
<feature type="signal peptide" evidence="1">
    <location>
        <begin position="1"/>
        <end position="18"/>
    </location>
</feature>
<gene>
    <name evidence="2" type="ORF">FALBO_11908</name>
</gene>
<comment type="caution">
    <text evidence="2">The sequence shown here is derived from an EMBL/GenBank/DDBJ whole genome shotgun (WGS) entry which is preliminary data.</text>
</comment>
<evidence type="ECO:0000313" key="2">
    <source>
        <dbReference type="EMBL" id="KAF4461293.1"/>
    </source>
</evidence>
<protein>
    <submittedName>
        <fullName evidence="2">Cell wall</fullName>
    </submittedName>
</protein>
<evidence type="ECO:0000256" key="1">
    <source>
        <dbReference type="SAM" id="SignalP"/>
    </source>
</evidence>
<organism evidence="2 3">
    <name type="scientific">Fusarium albosuccineum</name>
    <dbReference type="NCBI Taxonomy" id="1237068"/>
    <lineage>
        <taxon>Eukaryota</taxon>
        <taxon>Fungi</taxon>
        <taxon>Dikarya</taxon>
        <taxon>Ascomycota</taxon>
        <taxon>Pezizomycotina</taxon>
        <taxon>Sordariomycetes</taxon>
        <taxon>Hypocreomycetidae</taxon>
        <taxon>Hypocreales</taxon>
        <taxon>Nectriaceae</taxon>
        <taxon>Fusarium</taxon>
        <taxon>Fusarium decemcellulare species complex</taxon>
    </lineage>
</organism>
<dbReference type="Proteomes" id="UP000554235">
    <property type="component" value="Unassembled WGS sequence"/>
</dbReference>
<accession>A0A8H4L4Z5</accession>
<reference evidence="2 3" key="1">
    <citation type="submission" date="2020-01" db="EMBL/GenBank/DDBJ databases">
        <title>Identification and distribution of gene clusters putatively required for synthesis of sphingolipid metabolism inhibitors in phylogenetically diverse species of the filamentous fungus Fusarium.</title>
        <authorList>
            <person name="Kim H.-S."/>
            <person name="Busman M."/>
            <person name="Brown D.W."/>
            <person name="Divon H."/>
            <person name="Uhlig S."/>
            <person name="Proctor R.H."/>
        </authorList>
    </citation>
    <scope>NUCLEOTIDE SEQUENCE [LARGE SCALE GENOMIC DNA]</scope>
    <source>
        <strain evidence="2 3">NRRL 20459</strain>
    </source>
</reference>
<proteinExistence type="predicted"/>
<name>A0A8H4L4Z5_9HYPO</name>
<keyword evidence="1" id="KW-0732">Signal</keyword>